<evidence type="ECO:0000313" key="1">
    <source>
        <dbReference type="EMBL" id="GGC28438.1"/>
    </source>
</evidence>
<gene>
    <name evidence="1" type="ORF">GCM10011386_20610</name>
</gene>
<organism evidence="1 2">
    <name type="scientific">Parapedobacter defluvii</name>
    <dbReference type="NCBI Taxonomy" id="2045106"/>
    <lineage>
        <taxon>Bacteria</taxon>
        <taxon>Pseudomonadati</taxon>
        <taxon>Bacteroidota</taxon>
        <taxon>Sphingobacteriia</taxon>
        <taxon>Sphingobacteriales</taxon>
        <taxon>Sphingobacteriaceae</taxon>
        <taxon>Parapedobacter</taxon>
    </lineage>
</organism>
<evidence type="ECO:0008006" key="3">
    <source>
        <dbReference type="Google" id="ProtNLM"/>
    </source>
</evidence>
<comment type="caution">
    <text evidence="1">The sequence shown here is derived from an EMBL/GenBank/DDBJ whole genome shotgun (WGS) entry which is preliminary data.</text>
</comment>
<evidence type="ECO:0000313" key="2">
    <source>
        <dbReference type="Proteomes" id="UP000597338"/>
    </source>
</evidence>
<keyword evidence="2" id="KW-1185">Reference proteome</keyword>
<dbReference type="EMBL" id="BMIK01000005">
    <property type="protein sequence ID" value="GGC28438.1"/>
    <property type="molecule type" value="Genomic_DNA"/>
</dbReference>
<sequence>MNISKSIPLILCILLGTAKAYGQNYVTIIYDAKHLAIVGENAAVRSAAEVTHNSYLSTIKERLDDINLNVSSVVLVQDMIHRALTEVDQALRTGLTVRQIGQIGAEIIHECDLMIQTARGAPHLLLFAEDVAQQMKNRGVNLASEVSGFILKEGQNVLMDYEKRDALLRKIVLELRVMRALAYSMHRSMYWAKFNGIFRTLNPYGQFINQDKRLVDDIIYKINTLKQ</sequence>
<proteinExistence type="predicted"/>
<name>A0ABQ1LSL6_9SPHI</name>
<dbReference type="RefSeq" id="WP_229717511.1">
    <property type="nucleotide sequence ID" value="NZ_BMIK01000005.1"/>
</dbReference>
<dbReference type="Proteomes" id="UP000597338">
    <property type="component" value="Unassembled WGS sequence"/>
</dbReference>
<reference evidence="2" key="1">
    <citation type="journal article" date="2019" name="Int. J. Syst. Evol. Microbiol.">
        <title>The Global Catalogue of Microorganisms (GCM) 10K type strain sequencing project: providing services to taxonomists for standard genome sequencing and annotation.</title>
        <authorList>
            <consortium name="The Broad Institute Genomics Platform"/>
            <consortium name="The Broad Institute Genome Sequencing Center for Infectious Disease"/>
            <person name="Wu L."/>
            <person name="Ma J."/>
        </authorList>
    </citation>
    <scope>NUCLEOTIDE SEQUENCE [LARGE SCALE GENOMIC DNA]</scope>
    <source>
        <strain evidence="2">CGMCC 1.15342</strain>
    </source>
</reference>
<protein>
    <recommendedName>
        <fullName evidence="3">Plasmid transfer protein</fullName>
    </recommendedName>
</protein>
<accession>A0ABQ1LSL6</accession>